<dbReference type="PROSITE" id="PS00392">
    <property type="entry name" value="DDC_GAD_HDC_YDC"/>
    <property type="match status" value="1"/>
</dbReference>
<dbReference type="InterPro" id="IPR015421">
    <property type="entry name" value="PyrdxlP-dep_Trfase_major"/>
</dbReference>
<gene>
    <name evidence="6" type="ORF">HDF14_002446</name>
</gene>
<dbReference type="Gene3D" id="3.40.640.10">
    <property type="entry name" value="Type I PLP-dependent aspartate aminotransferase-like (Major domain)"/>
    <property type="match status" value="1"/>
</dbReference>
<dbReference type="InterPro" id="IPR015424">
    <property type="entry name" value="PyrdxlP-dep_Trfase"/>
</dbReference>
<dbReference type="InterPro" id="IPR021115">
    <property type="entry name" value="Pyridoxal-P_BS"/>
</dbReference>
<dbReference type="Pfam" id="PF00282">
    <property type="entry name" value="Pyridoxal_deC"/>
    <property type="match status" value="1"/>
</dbReference>
<comment type="caution">
    <text evidence="6">The sequence shown here is derived from an EMBL/GenBank/DDBJ whole genome shotgun (WGS) entry which is preliminary data.</text>
</comment>
<dbReference type="EMBL" id="JACHEB010000005">
    <property type="protein sequence ID" value="MBB5328830.1"/>
    <property type="molecule type" value="Genomic_DNA"/>
</dbReference>
<dbReference type="RefSeq" id="WP_183976752.1">
    <property type="nucleotide sequence ID" value="NZ_JACHEB010000005.1"/>
</dbReference>
<dbReference type="GO" id="GO:0030170">
    <property type="term" value="F:pyridoxal phosphate binding"/>
    <property type="evidence" value="ECO:0007669"/>
    <property type="project" value="InterPro"/>
</dbReference>
<sequence length="462" mass="50036">MPADDFLKLLTAAQQYLDEGSAHLPPNPAPQLGESASAILHQVAERLHDNYPYAHPLYAGQMLKPPHPIARAAYALAMSVNPNNHALDGGRASSAMEIEAVAAIAKMFHWPQHLGHLSSGGTFANLEALWVAGQLMPGKAIAASDQAHYTHSRISSVLGLPFVTIPSDARGRMDLAALEQLLATKNIGTVVVTLGTTAIGSVDPLDHVLTLQKKYEFRIHVDAAYGGYFTLASNLSPETRAAFDAIPDADSIVIDPHKHGLQPYGCGSILFRDPTVGRFYKHDSPYTYFSSKDLHLGEISLECSRAGASAVALWATQQLLPYTPGGVFARGLESGHAAALELHRRLTGSSQFLTPSSQPQLDIVFWAANAPTPEASSVLAQSIFDEAAKIDLHIALAKLPARFFPQDTWKDTSPKNTEINVTCLRSVLMKPEHLLWLDHLWQRLETAAGTVTGQYPNRTNVT</sequence>
<evidence type="ECO:0000256" key="3">
    <source>
        <dbReference type="ARBA" id="ARBA00023239"/>
    </source>
</evidence>
<dbReference type="SUPFAM" id="SSF53383">
    <property type="entry name" value="PLP-dependent transferases"/>
    <property type="match status" value="1"/>
</dbReference>
<keyword evidence="3 5" id="KW-0456">Lyase</keyword>
<protein>
    <recommendedName>
        <fullName evidence="8">Aspartate aminotransferase family protein</fullName>
    </recommendedName>
</protein>
<evidence type="ECO:0000256" key="1">
    <source>
        <dbReference type="ARBA" id="ARBA00001933"/>
    </source>
</evidence>
<feature type="modified residue" description="N6-(pyridoxal phosphate)lysine" evidence="4">
    <location>
        <position position="258"/>
    </location>
</feature>
<reference evidence="6 7" key="1">
    <citation type="submission" date="2020-08" db="EMBL/GenBank/DDBJ databases">
        <title>Genomic Encyclopedia of Type Strains, Phase IV (KMG-V): Genome sequencing to study the core and pangenomes of soil and plant-associated prokaryotes.</title>
        <authorList>
            <person name="Whitman W."/>
        </authorList>
    </citation>
    <scope>NUCLEOTIDE SEQUENCE [LARGE SCALE GENOMIC DNA]</scope>
    <source>
        <strain evidence="6 7">X5P2</strain>
    </source>
</reference>
<organism evidence="6 7">
    <name type="scientific">Tunturiibacter gelidiferens</name>
    <dbReference type="NCBI Taxonomy" id="3069689"/>
    <lineage>
        <taxon>Bacteria</taxon>
        <taxon>Pseudomonadati</taxon>
        <taxon>Acidobacteriota</taxon>
        <taxon>Terriglobia</taxon>
        <taxon>Terriglobales</taxon>
        <taxon>Acidobacteriaceae</taxon>
        <taxon>Tunturiibacter</taxon>
    </lineage>
</organism>
<evidence type="ECO:0000256" key="5">
    <source>
        <dbReference type="RuleBase" id="RU000382"/>
    </source>
</evidence>
<proteinExistence type="inferred from homology"/>
<keyword evidence="2 4" id="KW-0663">Pyridoxal phosphate</keyword>
<dbReference type="InterPro" id="IPR002129">
    <property type="entry name" value="PyrdxlP-dep_de-COase"/>
</dbReference>
<dbReference type="PANTHER" id="PTHR42735:SF4">
    <property type="entry name" value="PYRIDOXAL PHOSPHATE-DEPENDENT DECARBOXYLASE FAMILY PROTEIN"/>
    <property type="match status" value="1"/>
</dbReference>
<dbReference type="Proteomes" id="UP000535182">
    <property type="component" value="Unassembled WGS sequence"/>
</dbReference>
<dbReference type="PANTHER" id="PTHR42735">
    <property type="match status" value="1"/>
</dbReference>
<evidence type="ECO:0000313" key="7">
    <source>
        <dbReference type="Proteomes" id="UP000535182"/>
    </source>
</evidence>
<name>A0A9X0QEH2_9BACT</name>
<comment type="cofactor">
    <cofactor evidence="1 4 5">
        <name>pyridoxal 5'-phosphate</name>
        <dbReference type="ChEBI" id="CHEBI:597326"/>
    </cofactor>
</comment>
<dbReference type="GO" id="GO:0019752">
    <property type="term" value="P:carboxylic acid metabolic process"/>
    <property type="evidence" value="ECO:0007669"/>
    <property type="project" value="InterPro"/>
</dbReference>
<accession>A0A9X0QEH2</accession>
<evidence type="ECO:0008006" key="8">
    <source>
        <dbReference type="Google" id="ProtNLM"/>
    </source>
</evidence>
<dbReference type="GO" id="GO:0016831">
    <property type="term" value="F:carboxy-lyase activity"/>
    <property type="evidence" value="ECO:0007669"/>
    <property type="project" value="InterPro"/>
</dbReference>
<dbReference type="InterPro" id="IPR050477">
    <property type="entry name" value="GrpII_AminoAcid_Decarb"/>
</dbReference>
<dbReference type="AlphaFoldDB" id="A0A9X0QEH2"/>
<comment type="similarity">
    <text evidence="5">Belongs to the group II decarboxylase family.</text>
</comment>
<evidence type="ECO:0000313" key="6">
    <source>
        <dbReference type="EMBL" id="MBB5328830.1"/>
    </source>
</evidence>
<evidence type="ECO:0000256" key="2">
    <source>
        <dbReference type="ARBA" id="ARBA00022898"/>
    </source>
</evidence>
<keyword evidence="7" id="KW-1185">Reference proteome</keyword>
<evidence type="ECO:0000256" key="4">
    <source>
        <dbReference type="PIRSR" id="PIRSR602129-50"/>
    </source>
</evidence>